<dbReference type="EMBL" id="DRLD01000069">
    <property type="protein sequence ID" value="HED09558.1"/>
    <property type="molecule type" value="Genomic_DNA"/>
</dbReference>
<proteinExistence type="predicted"/>
<feature type="region of interest" description="Disordered" evidence="7">
    <location>
        <begin position="208"/>
        <end position="229"/>
    </location>
</feature>
<sequence length="229" mass="25234">MFRGAYYIILLSLLFAVFAANEEGETPGNGRELYRLNCSACHGPDKKGIAPLFPSLENIGERMNRRQVAYQIRTGKNAMPPMSHLTDAEVQAIVAWVLDNKNVSVTVDKKERGAMLVSGNCMRCHRVKSGDPAPPEARMMEPPPLSRTVRWHDLAGFKSVLDSGPCYMPSFEDMTDSDKEEIYRYLSTVPVDSAFNAAAGHRGCRMQRGEKKGGRRRGMCGGGMCGGGR</sequence>
<evidence type="ECO:0000256" key="2">
    <source>
        <dbReference type="ARBA" id="ARBA00022617"/>
    </source>
</evidence>
<keyword evidence="8" id="KW-0732">Signal</keyword>
<gene>
    <name evidence="10" type="ORF">ENJ10_02625</name>
</gene>
<dbReference type="GO" id="GO:0046872">
    <property type="term" value="F:metal ion binding"/>
    <property type="evidence" value="ECO:0007669"/>
    <property type="project" value="UniProtKB-KW"/>
</dbReference>
<evidence type="ECO:0000313" key="10">
    <source>
        <dbReference type="EMBL" id="HED09558.1"/>
    </source>
</evidence>
<evidence type="ECO:0000256" key="5">
    <source>
        <dbReference type="ARBA" id="ARBA00023004"/>
    </source>
</evidence>
<accession>A0A7V1LKD2</accession>
<organism evidence="10">
    <name type="scientific">Caldithrix abyssi</name>
    <dbReference type="NCBI Taxonomy" id="187145"/>
    <lineage>
        <taxon>Bacteria</taxon>
        <taxon>Pseudomonadati</taxon>
        <taxon>Calditrichota</taxon>
        <taxon>Calditrichia</taxon>
        <taxon>Calditrichales</taxon>
        <taxon>Calditrichaceae</taxon>
        <taxon>Caldithrix</taxon>
    </lineage>
</organism>
<dbReference type="InterPro" id="IPR051811">
    <property type="entry name" value="Cytochrome_c550/c551-like"/>
</dbReference>
<reference evidence="10" key="1">
    <citation type="journal article" date="2020" name="mSystems">
        <title>Genome- and Community-Level Interaction Insights into Carbon Utilization and Element Cycling Functions of Hydrothermarchaeota in Hydrothermal Sediment.</title>
        <authorList>
            <person name="Zhou Z."/>
            <person name="Liu Y."/>
            <person name="Xu W."/>
            <person name="Pan J."/>
            <person name="Luo Z.H."/>
            <person name="Li M."/>
        </authorList>
    </citation>
    <scope>NUCLEOTIDE SEQUENCE [LARGE SCALE GENOMIC DNA]</scope>
    <source>
        <strain evidence="10">HyVt-456</strain>
    </source>
</reference>
<feature type="chain" id="PRO_5030817642" evidence="8">
    <location>
        <begin position="20"/>
        <end position="229"/>
    </location>
</feature>
<evidence type="ECO:0000259" key="9">
    <source>
        <dbReference type="PROSITE" id="PS51007"/>
    </source>
</evidence>
<dbReference type="AlphaFoldDB" id="A0A7V1LKD2"/>
<dbReference type="PANTHER" id="PTHR37823">
    <property type="entry name" value="CYTOCHROME C-553-LIKE"/>
    <property type="match status" value="1"/>
</dbReference>
<dbReference type="Proteomes" id="UP000886005">
    <property type="component" value="Unassembled WGS sequence"/>
</dbReference>
<feature type="domain" description="Cytochrome c" evidence="9">
    <location>
        <begin position="25"/>
        <end position="101"/>
    </location>
</feature>
<dbReference type="Pfam" id="PF13442">
    <property type="entry name" value="Cytochrome_CBB3"/>
    <property type="match status" value="2"/>
</dbReference>
<evidence type="ECO:0000256" key="7">
    <source>
        <dbReference type="SAM" id="MobiDB-lite"/>
    </source>
</evidence>
<evidence type="ECO:0000256" key="8">
    <source>
        <dbReference type="SAM" id="SignalP"/>
    </source>
</evidence>
<feature type="compositionally biased region" description="Gly residues" evidence="7">
    <location>
        <begin position="219"/>
        <end position="229"/>
    </location>
</feature>
<keyword evidence="4" id="KW-0249">Electron transport</keyword>
<evidence type="ECO:0000256" key="1">
    <source>
        <dbReference type="ARBA" id="ARBA00022448"/>
    </source>
</evidence>
<dbReference type="SUPFAM" id="SSF46626">
    <property type="entry name" value="Cytochrome c"/>
    <property type="match status" value="2"/>
</dbReference>
<keyword evidence="5 6" id="KW-0408">Iron</keyword>
<dbReference type="Gene3D" id="1.10.760.10">
    <property type="entry name" value="Cytochrome c-like domain"/>
    <property type="match status" value="2"/>
</dbReference>
<dbReference type="GO" id="GO:0009055">
    <property type="term" value="F:electron transfer activity"/>
    <property type="evidence" value="ECO:0007669"/>
    <property type="project" value="InterPro"/>
</dbReference>
<dbReference type="InterPro" id="IPR009056">
    <property type="entry name" value="Cyt_c-like_dom"/>
</dbReference>
<evidence type="ECO:0000256" key="6">
    <source>
        <dbReference type="PROSITE-ProRule" id="PRU00433"/>
    </source>
</evidence>
<keyword evidence="3 6" id="KW-0479">Metal-binding</keyword>
<dbReference type="GO" id="GO:0020037">
    <property type="term" value="F:heme binding"/>
    <property type="evidence" value="ECO:0007669"/>
    <property type="project" value="InterPro"/>
</dbReference>
<dbReference type="PROSITE" id="PS51007">
    <property type="entry name" value="CYTC"/>
    <property type="match status" value="2"/>
</dbReference>
<keyword evidence="2 6" id="KW-0349">Heme</keyword>
<comment type="caution">
    <text evidence="10">The sequence shown here is derived from an EMBL/GenBank/DDBJ whole genome shotgun (WGS) entry which is preliminary data.</text>
</comment>
<evidence type="ECO:0000256" key="4">
    <source>
        <dbReference type="ARBA" id="ARBA00022982"/>
    </source>
</evidence>
<feature type="domain" description="Cytochrome c" evidence="9">
    <location>
        <begin position="108"/>
        <end position="190"/>
    </location>
</feature>
<name>A0A7V1LKD2_CALAY</name>
<dbReference type="PANTHER" id="PTHR37823:SF1">
    <property type="entry name" value="CYTOCHROME C-553-LIKE"/>
    <property type="match status" value="1"/>
</dbReference>
<protein>
    <submittedName>
        <fullName evidence="10">Cytochrome c</fullName>
    </submittedName>
</protein>
<feature type="signal peptide" evidence="8">
    <location>
        <begin position="1"/>
        <end position="19"/>
    </location>
</feature>
<evidence type="ECO:0000256" key="3">
    <source>
        <dbReference type="ARBA" id="ARBA00022723"/>
    </source>
</evidence>
<dbReference type="InterPro" id="IPR036909">
    <property type="entry name" value="Cyt_c-like_dom_sf"/>
</dbReference>
<keyword evidence="1" id="KW-0813">Transport</keyword>